<dbReference type="Proteomes" id="UP001138500">
    <property type="component" value="Unassembled WGS sequence"/>
</dbReference>
<gene>
    <name evidence="1" type="ORF">Tdes44962_MAKER00613</name>
</gene>
<evidence type="ECO:0008006" key="3">
    <source>
        <dbReference type="Google" id="ProtNLM"/>
    </source>
</evidence>
<protein>
    <recommendedName>
        <fullName evidence="3">F-box domain-containing protein</fullName>
    </recommendedName>
</protein>
<keyword evidence="2" id="KW-1185">Reference proteome</keyword>
<dbReference type="AlphaFoldDB" id="A0A9W7W0E7"/>
<dbReference type="EMBL" id="RIBY02002089">
    <property type="protein sequence ID" value="KAH9825683.1"/>
    <property type="molecule type" value="Genomic_DNA"/>
</dbReference>
<sequence>MDSEDESSTSDMADWKMRLAKDRVTVYNIGRHAAFLRESSEQLAGIRTSKRATRQQLLGLLDERQAHEAGLLRNLSDYFGPSFTTSYPTKHSSKAEEVFSTPELFELIVTNLQPRDIFIVQQVSKNINDTIKQSGRIQRFIGHRADPNAYFSSPVSNSHWAYSESLPVCCPQHERSPYMFSIPGRHFSIPGPDELSINVSFDLRKPKLSGIGRACRSMLVCQPPVTELTAHVECCNGHGPRFPRHPTPPAERLPKPIRRETGITVGDVVDAAIELIEEHQTCPWASEYQHDEFGRVKVSPSFKGRLKLRPDDPALQAQARALAKAETWNQRDEANRRRMTAYINAKMSAFNAGQPIPTLQEFEAANATSSG</sequence>
<reference evidence="1 2" key="1">
    <citation type="journal article" date="2018" name="IMA Fungus">
        <title>IMA Genome-F 10: Nine draft genome sequences of Claviceps purpurea s.lat., including C. arundinis, C. humidiphila, and C. cf. spartinae, pseudomolecules for the pitch canker pathogen Fusarium circinatum, draft genome of Davidsoniella eucalypti, Grosmannia galeiformis, Quambalaria eucalypti, and Teratosphaeria destructans.</title>
        <authorList>
            <person name="Wingfield B.D."/>
            <person name="Liu M."/>
            <person name="Nguyen H.D."/>
            <person name="Lane F.A."/>
            <person name="Morgan S.W."/>
            <person name="De Vos L."/>
            <person name="Wilken P.M."/>
            <person name="Duong T.A."/>
            <person name="Aylward J."/>
            <person name="Coetzee M.P."/>
            <person name="Dadej K."/>
            <person name="De Beer Z.W."/>
            <person name="Findlay W."/>
            <person name="Havenga M."/>
            <person name="Kolarik M."/>
            <person name="Menzies J.G."/>
            <person name="Naidoo K."/>
            <person name="Pochopski O."/>
            <person name="Shoukouhi P."/>
            <person name="Santana Q.C."/>
            <person name="Seifert K.A."/>
            <person name="Soal N."/>
            <person name="Steenkamp E.T."/>
            <person name="Tatham C.T."/>
            <person name="van der Nest M.A."/>
            <person name="Wingfield M.J."/>
        </authorList>
    </citation>
    <scope>NUCLEOTIDE SEQUENCE [LARGE SCALE GENOMIC DNA]</scope>
    <source>
        <strain evidence="1">CMW44962</strain>
    </source>
</reference>
<accession>A0A9W7W0E7</accession>
<comment type="caution">
    <text evidence="1">The sequence shown here is derived from an EMBL/GenBank/DDBJ whole genome shotgun (WGS) entry which is preliminary data.</text>
</comment>
<evidence type="ECO:0000313" key="2">
    <source>
        <dbReference type="Proteomes" id="UP001138500"/>
    </source>
</evidence>
<dbReference type="OrthoDB" id="3634462at2759"/>
<proteinExistence type="predicted"/>
<name>A0A9W7W0E7_9PEZI</name>
<reference evidence="1 2" key="2">
    <citation type="journal article" date="2021" name="Curr. Genet.">
        <title>Genetic response to nitrogen starvation in the aggressive Eucalyptus foliar pathogen Teratosphaeria destructans.</title>
        <authorList>
            <person name="Havenga M."/>
            <person name="Wingfield B.D."/>
            <person name="Wingfield M.J."/>
            <person name="Dreyer L.L."/>
            <person name="Roets F."/>
            <person name="Aylward J."/>
        </authorList>
    </citation>
    <scope>NUCLEOTIDE SEQUENCE [LARGE SCALE GENOMIC DNA]</scope>
    <source>
        <strain evidence="1">CMW44962</strain>
    </source>
</reference>
<evidence type="ECO:0000313" key="1">
    <source>
        <dbReference type="EMBL" id="KAH9825683.1"/>
    </source>
</evidence>
<organism evidence="1 2">
    <name type="scientific">Teratosphaeria destructans</name>
    <dbReference type="NCBI Taxonomy" id="418781"/>
    <lineage>
        <taxon>Eukaryota</taxon>
        <taxon>Fungi</taxon>
        <taxon>Dikarya</taxon>
        <taxon>Ascomycota</taxon>
        <taxon>Pezizomycotina</taxon>
        <taxon>Dothideomycetes</taxon>
        <taxon>Dothideomycetidae</taxon>
        <taxon>Mycosphaerellales</taxon>
        <taxon>Teratosphaeriaceae</taxon>
        <taxon>Teratosphaeria</taxon>
    </lineage>
</organism>